<protein>
    <submittedName>
        <fullName evidence="4">Uncharacterized protein</fullName>
    </submittedName>
</protein>
<dbReference type="PANTHER" id="PTHR44328">
    <property type="entry name" value="GLUTATHIONE S-TRANSFERASE L1"/>
    <property type="match status" value="1"/>
</dbReference>
<organism evidence="4 5">
    <name type="scientific">Castanea mollissima</name>
    <name type="common">Chinese chestnut</name>
    <dbReference type="NCBI Taxonomy" id="60419"/>
    <lineage>
        <taxon>Eukaryota</taxon>
        <taxon>Viridiplantae</taxon>
        <taxon>Streptophyta</taxon>
        <taxon>Embryophyta</taxon>
        <taxon>Tracheophyta</taxon>
        <taxon>Spermatophyta</taxon>
        <taxon>Magnoliopsida</taxon>
        <taxon>eudicotyledons</taxon>
        <taxon>Gunneridae</taxon>
        <taxon>Pentapetalae</taxon>
        <taxon>rosids</taxon>
        <taxon>fabids</taxon>
        <taxon>Fagales</taxon>
        <taxon>Fagaceae</taxon>
        <taxon>Castanea</taxon>
    </lineage>
</organism>
<dbReference type="InterPro" id="IPR010987">
    <property type="entry name" value="Glutathione-S-Trfase_C-like"/>
</dbReference>
<evidence type="ECO:0000313" key="4">
    <source>
        <dbReference type="EMBL" id="KAF3947818.1"/>
    </source>
</evidence>
<proteinExistence type="predicted"/>
<dbReference type="AlphaFoldDB" id="A0A8J4V495"/>
<dbReference type="InterPro" id="IPR036249">
    <property type="entry name" value="Thioredoxin-like_sf"/>
</dbReference>
<dbReference type="GO" id="GO:0004364">
    <property type="term" value="F:glutathione transferase activity"/>
    <property type="evidence" value="ECO:0007669"/>
    <property type="project" value="InterPro"/>
</dbReference>
<name>A0A8J4V495_9ROSI</name>
<dbReference type="PROSITE" id="PS50405">
    <property type="entry name" value="GST_CTER"/>
    <property type="match status" value="1"/>
</dbReference>
<accession>A0A8J4V495</accession>
<feature type="region of interest" description="Disordered" evidence="1">
    <location>
        <begin position="1"/>
        <end position="23"/>
    </location>
</feature>
<sequence length="267" mass="30521">MAAEHFPAPLDASSEPPPRFDGATRAVSSPWLHCIGFCRRRRRRWYGFVQLYLSLECPYSQRVLIAMRYKGLDVMIELVPINIQNRPDWYKERVYPENKVPSLEHSGEVIGESLVLIKYLDSHFEGPSLLPDDPAKTEFADELITYSDTFNKIVFTSFKGDTVKEAGPAFDYLEKALHKFNDGPFFLGHEFSLADITYGPFVENFQAVLSELWNYDITAGRPKLARWIEAVNQIDAYESTKTDPKVTIETFLRLVFASVVLADNPII</sequence>
<dbReference type="OrthoDB" id="4951845at2759"/>
<keyword evidence="5" id="KW-1185">Reference proteome</keyword>
<gene>
    <name evidence="4" type="ORF">CMV_026105</name>
</gene>
<evidence type="ECO:0000256" key="1">
    <source>
        <dbReference type="SAM" id="MobiDB-lite"/>
    </source>
</evidence>
<evidence type="ECO:0000259" key="3">
    <source>
        <dbReference type="PROSITE" id="PS50405"/>
    </source>
</evidence>
<dbReference type="Pfam" id="PF13410">
    <property type="entry name" value="GST_C_2"/>
    <property type="match status" value="1"/>
</dbReference>
<dbReference type="CDD" id="cd03203">
    <property type="entry name" value="GST_C_Lambda"/>
    <property type="match status" value="1"/>
</dbReference>
<dbReference type="InterPro" id="IPR036282">
    <property type="entry name" value="Glutathione-S-Trfase_C_sf"/>
</dbReference>
<dbReference type="InterPro" id="IPR004045">
    <property type="entry name" value="Glutathione_S-Trfase_N"/>
</dbReference>
<dbReference type="Pfam" id="PF13417">
    <property type="entry name" value="GST_N_3"/>
    <property type="match status" value="1"/>
</dbReference>
<dbReference type="SUPFAM" id="SSF47616">
    <property type="entry name" value="GST C-terminal domain-like"/>
    <property type="match status" value="1"/>
</dbReference>
<dbReference type="SFLD" id="SFLDG00358">
    <property type="entry name" value="Main_(cytGST)"/>
    <property type="match status" value="1"/>
</dbReference>
<dbReference type="InterPro" id="IPR040079">
    <property type="entry name" value="Glutathione_S-Trfase"/>
</dbReference>
<dbReference type="FunFam" id="1.20.1050.10:FF:000041">
    <property type="entry name" value="Lambda class glutathione S-transferase"/>
    <property type="match status" value="1"/>
</dbReference>
<feature type="domain" description="GST N-terminal" evidence="2">
    <location>
        <begin position="47"/>
        <end position="128"/>
    </location>
</feature>
<dbReference type="SUPFAM" id="SSF52833">
    <property type="entry name" value="Thioredoxin-like"/>
    <property type="match status" value="1"/>
</dbReference>
<reference evidence="4" key="1">
    <citation type="submission" date="2020-03" db="EMBL/GenBank/DDBJ databases">
        <title>Castanea mollissima Vanexum genome sequencing.</title>
        <authorList>
            <person name="Staton M."/>
        </authorList>
    </citation>
    <scope>NUCLEOTIDE SEQUENCE</scope>
    <source>
        <tissue evidence="4">Leaf</tissue>
    </source>
</reference>
<comment type="caution">
    <text evidence="4">The sequence shown here is derived from an EMBL/GenBank/DDBJ whole genome shotgun (WGS) entry which is preliminary data.</text>
</comment>
<dbReference type="PROSITE" id="PS50404">
    <property type="entry name" value="GST_NTER"/>
    <property type="match status" value="1"/>
</dbReference>
<dbReference type="Proteomes" id="UP000737018">
    <property type="component" value="Unassembled WGS sequence"/>
</dbReference>
<dbReference type="PANTHER" id="PTHR44328:SF6">
    <property type="entry name" value="GLUTATHIONE S-TRANSFERASE L1-RELATED"/>
    <property type="match status" value="1"/>
</dbReference>
<evidence type="ECO:0000313" key="5">
    <source>
        <dbReference type="Proteomes" id="UP000737018"/>
    </source>
</evidence>
<dbReference type="InterPro" id="IPR044629">
    <property type="entry name" value="GSTL1/2/3"/>
</dbReference>
<dbReference type="EMBL" id="JRKL02007379">
    <property type="protein sequence ID" value="KAF3947818.1"/>
    <property type="molecule type" value="Genomic_DNA"/>
</dbReference>
<dbReference type="Gene3D" id="1.20.1050.10">
    <property type="match status" value="1"/>
</dbReference>
<dbReference type="Gene3D" id="3.40.30.10">
    <property type="entry name" value="Glutaredoxin"/>
    <property type="match status" value="1"/>
</dbReference>
<feature type="domain" description="GST C-terminal" evidence="3">
    <location>
        <begin position="102"/>
        <end position="252"/>
    </location>
</feature>
<evidence type="ECO:0000259" key="2">
    <source>
        <dbReference type="PROSITE" id="PS50404"/>
    </source>
</evidence>
<dbReference type="SFLD" id="SFLDS00019">
    <property type="entry name" value="Glutathione_Transferase_(cytos"/>
    <property type="match status" value="1"/>
</dbReference>